<comment type="caution">
    <text evidence="5">The sequence shown here is derived from an EMBL/GenBank/DDBJ whole genome shotgun (WGS) entry which is preliminary data.</text>
</comment>
<dbReference type="CDD" id="cd07381">
    <property type="entry name" value="MPP_CapA"/>
    <property type="match status" value="1"/>
</dbReference>
<feature type="compositionally biased region" description="Low complexity" evidence="2">
    <location>
        <begin position="29"/>
        <end position="40"/>
    </location>
</feature>
<proteinExistence type="inferred from homology"/>
<feature type="region of interest" description="Disordered" evidence="2">
    <location>
        <begin position="29"/>
        <end position="57"/>
    </location>
</feature>
<dbReference type="InterPro" id="IPR052169">
    <property type="entry name" value="CW_Biosynth-Accessory"/>
</dbReference>
<gene>
    <name evidence="5" type="ORF">M467_06455</name>
</gene>
<name>U1N2S7_9BACL</name>
<dbReference type="InterPro" id="IPR029052">
    <property type="entry name" value="Metallo-depent_PP-like"/>
</dbReference>
<dbReference type="Pfam" id="PF09587">
    <property type="entry name" value="PGA_cap"/>
    <property type="match status" value="1"/>
</dbReference>
<organism evidence="5 6">
    <name type="scientific">Exiguobacterium chiriqhucha RW-2</name>
    <dbReference type="NCBI Taxonomy" id="1345023"/>
    <lineage>
        <taxon>Bacteria</taxon>
        <taxon>Bacillati</taxon>
        <taxon>Bacillota</taxon>
        <taxon>Bacilli</taxon>
        <taxon>Bacillales</taxon>
        <taxon>Bacillales Family XII. Incertae Sedis</taxon>
        <taxon>Exiguobacterium</taxon>
    </lineage>
</organism>
<accession>U1N2S7</accession>
<feature type="domain" description="Capsule synthesis protein CapA" evidence="4">
    <location>
        <begin position="63"/>
        <end position="306"/>
    </location>
</feature>
<evidence type="ECO:0000259" key="4">
    <source>
        <dbReference type="SMART" id="SM00854"/>
    </source>
</evidence>
<dbReference type="EMBL" id="ATCL01000020">
    <property type="protein sequence ID" value="ERG66920.1"/>
    <property type="molecule type" value="Genomic_DNA"/>
</dbReference>
<evidence type="ECO:0000256" key="2">
    <source>
        <dbReference type="SAM" id="MobiDB-lite"/>
    </source>
</evidence>
<dbReference type="PROSITE" id="PS51257">
    <property type="entry name" value="PROKAR_LIPOPROTEIN"/>
    <property type="match status" value="1"/>
</dbReference>
<dbReference type="InterPro" id="IPR019079">
    <property type="entry name" value="Capsule_synth_CapA"/>
</dbReference>
<sequence>MKRVIPYKQAMLTLPLLFLFGCATADVETSTEQTETPAPETEAEAEAPAPVPEEPEPVVTTTSLYAIGDILLHDSVYNAAKRGDGYDFTAAFEPIAPILTEADIAIANQESMIGGSEIGLSSYPAFNSPYEVGDALQDAGVDLVTTANNHTLDRGVTAIENSIAHWNEIGMPYTGSFLSEADKSELRTLTENDISFAFLAYTYGTNGVVPKQPYHVNYIDLEAMTPEIEAAEQAADITVVSLHFGNEYETVPNEAQQTLVQQLSDLGVDLIIGHHPHVLQPVAWVDGAEGNRTFVAYSLGNFLSGQQGDDRNTGGIVGIDVVKTVEADETTFELANPMFYPTFTRRTSADGPFEVVPLQSAKPELFEATSQHMSQWMPELEIVQ</sequence>
<feature type="chain" id="PRO_5004617415" description="Capsule synthesis protein CapA domain-containing protein" evidence="3">
    <location>
        <begin position="26"/>
        <end position="384"/>
    </location>
</feature>
<dbReference type="RefSeq" id="WP_021067549.1">
    <property type="nucleotide sequence ID" value="NZ_ATCL01000020.1"/>
</dbReference>
<dbReference type="PATRIC" id="fig|1345023.5.peg.2389"/>
<reference evidence="5 6" key="1">
    <citation type="journal article" date="2013" name="Genome Announc.">
        <title>Draft Genome Sequence of Exiguobacterium pavilionensis Strain RW-2, with Wide Thermal, Salinity, and pH Tolerance, Isolated from Modern Freshwater Microbialites.</title>
        <authorList>
            <person name="White R.A.III."/>
            <person name="Grassa C.J."/>
            <person name="Suttle C.A."/>
        </authorList>
    </citation>
    <scope>NUCLEOTIDE SEQUENCE [LARGE SCALE GENOMIC DNA]</scope>
    <source>
        <strain evidence="5 6">RW-2</strain>
    </source>
</reference>
<keyword evidence="6" id="KW-1185">Reference proteome</keyword>
<keyword evidence="3" id="KW-0732">Signal</keyword>
<dbReference type="Gene3D" id="3.60.21.10">
    <property type="match status" value="1"/>
</dbReference>
<evidence type="ECO:0000256" key="3">
    <source>
        <dbReference type="SAM" id="SignalP"/>
    </source>
</evidence>
<evidence type="ECO:0000313" key="5">
    <source>
        <dbReference type="EMBL" id="ERG66920.1"/>
    </source>
</evidence>
<dbReference type="AlphaFoldDB" id="U1N2S7"/>
<dbReference type="eggNOG" id="COG2843">
    <property type="taxonomic scope" value="Bacteria"/>
</dbReference>
<feature type="signal peptide" evidence="3">
    <location>
        <begin position="1"/>
        <end position="25"/>
    </location>
</feature>
<evidence type="ECO:0000313" key="6">
    <source>
        <dbReference type="Proteomes" id="UP000016464"/>
    </source>
</evidence>
<protein>
    <recommendedName>
        <fullName evidence="4">Capsule synthesis protein CapA domain-containing protein</fullName>
    </recommendedName>
</protein>
<evidence type="ECO:0000256" key="1">
    <source>
        <dbReference type="ARBA" id="ARBA00005662"/>
    </source>
</evidence>
<dbReference type="Proteomes" id="UP000016464">
    <property type="component" value="Unassembled WGS sequence"/>
</dbReference>
<dbReference type="STRING" id="1385984.GCA_000702565_01341"/>
<dbReference type="PANTHER" id="PTHR33393:SF12">
    <property type="entry name" value="CAPSULE BIOSYNTHESIS PROTEIN CAPA"/>
    <property type="match status" value="1"/>
</dbReference>
<dbReference type="SMART" id="SM00854">
    <property type="entry name" value="PGA_cap"/>
    <property type="match status" value="1"/>
</dbReference>
<dbReference type="PANTHER" id="PTHR33393">
    <property type="entry name" value="POLYGLUTAMINE SYNTHESIS ACCESSORY PROTEIN RV0574C-RELATED"/>
    <property type="match status" value="1"/>
</dbReference>
<dbReference type="SUPFAM" id="SSF56300">
    <property type="entry name" value="Metallo-dependent phosphatases"/>
    <property type="match status" value="1"/>
</dbReference>
<comment type="similarity">
    <text evidence="1">Belongs to the CapA family.</text>
</comment>